<evidence type="ECO:0000313" key="3">
    <source>
        <dbReference type="Proteomes" id="UP000663881"/>
    </source>
</evidence>
<dbReference type="SUPFAM" id="SSF63748">
    <property type="entry name" value="Tudor/PWWP/MBT"/>
    <property type="match status" value="1"/>
</dbReference>
<feature type="coiled-coil region" evidence="1">
    <location>
        <begin position="19"/>
        <end position="46"/>
    </location>
</feature>
<reference evidence="2" key="1">
    <citation type="submission" date="2021-02" db="EMBL/GenBank/DDBJ databases">
        <authorList>
            <person name="Nowell W R."/>
        </authorList>
    </citation>
    <scope>NUCLEOTIDE SEQUENCE</scope>
</reference>
<dbReference type="Proteomes" id="UP000663881">
    <property type="component" value="Unassembled WGS sequence"/>
</dbReference>
<sequence length="206" mass="24207">MNERINQHIDNINNPKQDFSNLDDEVQDVLNEIKSEQNLFDRLNRNGLIKEKKKKDFQEKKKLLDIYYTCAQKVLYLKRNKKTTSTIQAEENKKKLLTCQKTSCDKSYFYVQILTRDILLIAESSGKLKICEKRKLAVNDISVDMSCIIYHNKDYYRATIISTNGNGYVVKCSDYEYIVQDININDLYCLPEDEIFFSVPLAKKCR</sequence>
<keyword evidence="1" id="KW-0175">Coiled coil</keyword>
<name>A0A820BF33_9BILA</name>
<accession>A0A820BF33</accession>
<protein>
    <recommendedName>
        <fullName evidence="4">Tudor domain-containing protein</fullName>
    </recommendedName>
</protein>
<evidence type="ECO:0008006" key="4">
    <source>
        <dbReference type="Google" id="ProtNLM"/>
    </source>
</evidence>
<gene>
    <name evidence="2" type="ORF">OKA104_LOCUS41225</name>
</gene>
<comment type="caution">
    <text evidence="2">The sequence shown here is derived from an EMBL/GenBank/DDBJ whole genome shotgun (WGS) entry which is preliminary data.</text>
</comment>
<evidence type="ECO:0000256" key="1">
    <source>
        <dbReference type="SAM" id="Coils"/>
    </source>
</evidence>
<proteinExistence type="predicted"/>
<dbReference type="AlphaFoldDB" id="A0A820BF33"/>
<organism evidence="2 3">
    <name type="scientific">Adineta steineri</name>
    <dbReference type="NCBI Taxonomy" id="433720"/>
    <lineage>
        <taxon>Eukaryota</taxon>
        <taxon>Metazoa</taxon>
        <taxon>Spiralia</taxon>
        <taxon>Gnathifera</taxon>
        <taxon>Rotifera</taxon>
        <taxon>Eurotatoria</taxon>
        <taxon>Bdelloidea</taxon>
        <taxon>Adinetida</taxon>
        <taxon>Adinetidae</taxon>
        <taxon>Adineta</taxon>
    </lineage>
</organism>
<dbReference type="EMBL" id="CAJOAY010009509">
    <property type="protein sequence ID" value="CAF4205459.1"/>
    <property type="molecule type" value="Genomic_DNA"/>
</dbReference>
<evidence type="ECO:0000313" key="2">
    <source>
        <dbReference type="EMBL" id="CAF4205459.1"/>
    </source>
</evidence>